<comment type="caution">
    <text evidence="9">The sequence shown here is derived from an EMBL/GenBank/DDBJ whole genome shotgun (WGS) entry which is preliminary data.</text>
</comment>
<accession>A0A4Y7U0D6</accession>
<dbReference type="InterPro" id="IPR019012">
    <property type="entry name" value="RNA_cap_Gua-N2-MeTrfase"/>
</dbReference>
<comment type="similarity">
    <text evidence="2">Belongs to the methyltransferase superfamily. Trimethylguanosine synthase family.</text>
</comment>
<evidence type="ECO:0000256" key="2">
    <source>
        <dbReference type="ARBA" id="ARBA00025783"/>
    </source>
</evidence>
<dbReference type="OrthoDB" id="194443at2759"/>
<reference evidence="9 10" key="1">
    <citation type="journal article" date="2019" name="Nat. Ecol. Evol.">
        <title>Megaphylogeny resolves global patterns of mushroom evolution.</title>
        <authorList>
            <person name="Varga T."/>
            <person name="Krizsan K."/>
            <person name="Foldi C."/>
            <person name="Dima B."/>
            <person name="Sanchez-Garcia M."/>
            <person name="Sanchez-Ramirez S."/>
            <person name="Szollosi G.J."/>
            <person name="Szarkandi J.G."/>
            <person name="Papp V."/>
            <person name="Albert L."/>
            <person name="Andreopoulos W."/>
            <person name="Angelini C."/>
            <person name="Antonin V."/>
            <person name="Barry K.W."/>
            <person name="Bougher N.L."/>
            <person name="Buchanan P."/>
            <person name="Buyck B."/>
            <person name="Bense V."/>
            <person name="Catcheside P."/>
            <person name="Chovatia M."/>
            <person name="Cooper J."/>
            <person name="Damon W."/>
            <person name="Desjardin D."/>
            <person name="Finy P."/>
            <person name="Geml J."/>
            <person name="Haridas S."/>
            <person name="Hughes K."/>
            <person name="Justo A."/>
            <person name="Karasinski D."/>
            <person name="Kautmanova I."/>
            <person name="Kiss B."/>
            <person name="Kocsube S."/>
            <person name="Kotiranta H."/>
            <person name="LaButti K.M."/>
            <person name="Lechner B.E."/>
            <person name="Liimatainen K."/>
            <person name="Lipzen A."/>
            <person name="Lukacs Z."/>
            <person name="Mihaltcheva S."/>
            <person name="Morgado L.N."/>
            <person name="Niskanen T."/>
            <person name="Noordeloos M.E."/>
            <person name="Ohm R.A."/>
            <person name="Ortiz-Santana B."/>
            <person name="Ovrebo C."/>
            <person name="Racz N."/>
            <person name="Riley R."/>
            <person name="Savchenko A."/>
            <person name="Shiryaev A."/>
            <person name="Soop K."/>
            <person name="Spirin V."/>
            <person name="Szebenyi C."/>
            <person name="Tomsovsky M."/>
            <person name="Tulloss R.E."/>
            <person name="Uehling J."/>
            <person name="Grigoriev I.V."/>
            <person name="Vagvolgyi C."/>
            <person name="Papp T."/>
            <person name="Martin F.M."/>
            <person name="Miettinen O."/>
            <person name="Hibbett D.S."/>
            <person name="Nagy L.G."/>
        </authorList>
    </citation>
    <scope>NUCLEOTIDE SEQUENCE [LARGE SCALE GENOMIC DNA]</scope>
    <source>
        <strain evidence="9 10">FP101781</strain>
    </source>
</reference>
<dbReference type="PANTHER" id="PTHR14741:SF32">
    <property type="entry name" value="TRIMETHYLGUANOSINE SYNTHASE"/>
    <property type="match status" value="1"/>
</dbReference>
<feature type="region of interest" description="Disordered" evidence="8">
    <location>
        <begin position="30"/>
        <end position="77"/>
    </location>
</feature>
<dbReference type="STRING" id="71717.A0A4Y7U0D6"/>
<evidence type="ECO:0000256" key="4">
    <source>
        <dbReference type="ARBA" id="ARBA00048740"/>
    </source>
</evidence>
<dbReference type="InterPro" id="IPR029063">
    <property type="entry name" value="SAM-dependent_MTases_sf"/>
</dbReference>
<dbReference type="GO" id="GO:0005634">
    <property type="term" value="C:nucleus"/>
    <property type="evidence" value="ECO:0007669"/>
    <property type="project" value="TreeGrafter"/>
</dbReference>
<name>A0A4Y7U0D6_COPMI</name>
<evidence type="ECO:0000313" key="10">
    <source>
        <dbReference type="Proteomes" id="UP000298030"/>
    </source>
</evidence>
<keyword evidence="10" id="KW-1185">Reference proteome</keyword>
<evidence type="ECO:0000256" key="1">
    <source>
        <dbReference type="ARBA" id="ARBA00018517"/>
    </source>
</evidence>
<dbReference type="AlphaFoldDB" id="A0A4Y7U0D6"/>
<sequence length="337" mass="36629">MGKNKNKRKAGISGLARFVLESFNTDNTAASSSIEPIQGSNSQSSAPPSAKKQKVDDGMSVPTLAEPTQDGGALSAPAVQASSSKIAAPRKAYNASGLVPHYENASQVPEHLQKYFSQRYRYFSLYSEPPGCLLDEEGWFSVTPERIANQIAERCRCDTILDGFCGVGGNAIAFAQTCNRVIALDISSTRLALARHNAEIYGVADRIEFVQADYLSFIENQVLQSNTRKIDVIFLSPPWGGPSYLDGPAQVQTPAEGEHPPYHLSSIQPIHGADLFKRSRVVTPNIAYFLPRNTVLSEIAELAGNEKVEVEEEWTGSKLKALTCYYGGLAEGQGHLF</sequence>
<keyword evidence="9" id="KW-0808">Transferase</keyword>
<proteinExistence type="inferred from homology"/>
<gene>
    <name evidence="9" type="ORF">FA13DRAFT_1724104</name>
</gene>
<dbReference type="Pfam" id="PF09445">
    <property type="entry name" value="Methyltransf_15"/>
    <property type="match status" value="1"/>
</dbReference>
<dbReference type="Proteomes" id="UP000298030">
    <property type="component" value="Unassembled WGS sequence"/>
</dbReference>
<evidence type="ECO:0000256" key="5">
    <source>
        <dbReference type="ARBA" id="ARBA00048763"/>
    </source>
</evidence>
<comment type="catalytic activity">
    <reaction evidence="4">
        <text>a 5'-end (N(7)-methyl 5'-triphosphoguanosine)-ribonucleoside in snoRNA + S-adenosyl-L-methionine = a 5'-end (N(2),N(7)-dimethyl 5'-triphosphoguanosine)-ribonucleoside in snoRNA + S-adenosyl-L-homocysteine + H(+)</text>
        <dbReference type="Rhea" id="RHEA:78475"/>
        <dbReference type="Rhea" id="RHEA-COMP:19086"/>
        <dbReference type="Rhea" id="RHEA-COMP:19088"/>
        <dbReference type="ChEBI" id="CHEBI:15378"/>
        <dbReference type="ChEBI" id="CHEBI:57856"/>
        <dbReference type="ChEBI" id="CHEBI:59789"/>
        <dbReference type="ChEBI" id="CHEBI:156461"/>
        <dbReference type="ChEBI" id="CHEBI:172880"/>
    </reaction>
    <physiologicalReaction direction="left-to-right" evidence="4">
        <dbReference type="Rhea" id="RHEA:78476"/>
    </physiologicalReaction>
</comment>
<dbReference type="FunFam" id="3.40.50.150:FF:000432">
    <property type="entry name" value="Unplaced genomic scaffold supercont2.10, whole genome shotgun sequence"/>
    <property type="match status" value="1"/>
</dbReference>
<comment type="catalytic activity">
    <reaction evidence="5">
        <text>a 5'-end (N(2),N(7)-dimethyl 5'-triphosphoguanosine)-ribonucleoside in snRNA + S-adenosyl-L-methionine = a 5'-end (N(2),N(2),N(7)-trimethyl 5'-triphosphoguanosine)-ribonucleoside in snRNA + S-adenosyl-L-homocysteine + H(+)</text>
        <dbReference type="Rhea" id="RHEA:78479"/>
        <dbReference type="Rhea" id="RHEA-COMP:19087"/>
        <dbReference type="Rhea" id="RHEA-COMP:19089"/>
        <dbReference type="ChEBI" id="CHEBI:15378"/>
        <dbReference type="ChEBI" id="CHEBI:57856"/>
        <dbReference type="ChEBI" id="CHEBI:59789"/>
        <dbReference type="ChEBI" id="CHEBI:167623"/>
        <dbReference type="ChEBI" id="CHEBI:172880"/>
    </reaction>
    <physiologicalReaction direction="left-to-right" evidence="5">
        <dbReference type="Rhea" id="RHEA:78480"/>
    </physiologicalReaction>
</comment>
<comment type="catalytic activity">
    <reaction evidence="6">
        <text>a 5'-end (N(7)-methyl 5'-triphosphoguanosine)-ribonucleoside in snRNA + S-adenosyl-L-methionine = a 5'-end (N(2),N(7)-dimethyl 5'-triphosphoguanosine)-ribonucleoside in snRNA + S-adenosyl-L-homocysteine + H(+)</text>
        <dbReference type="Rhea" id="RHEA:78471"/>
        <dbReference type="Rhea" id="RHEA-COMP:19085"/>
        <dbReference type="Rhea" id="RHEA-COMP:19087"/>
        <dbReference type="ChEBI" id="CHEBI:15378"/>
        <dbReference type="ChEBI" id="CHEBI:57856"/>
        <dbReference type="ChEBI" id="CHEBI:59789"/>
        <dbReference type="ChEBI" id="CHEBI:156461"/>
        <dbReference type="ChEBI" id="CHEBI:172880"/>
    </reaction>
    <physiologicalReaction direction="left-to-right" evidence="6">
        <dbReference type="Rhea" id="RHEA:78472"/>
    </physiologicalReaction>
</comment>
<evidence type="ECO:0000256" key="6">
    <source>
        <dbReference type="ARBA" id="ARBA00049075"/>
    </source>
</evidence>
<comment type="catalytic activity">
    <reaction evidence="3">
        <text>a 5'-end (N(2),N(7)-dimethyl 5'-triphosphoguanosine)-ribonucleoside in snoRNA + S-adenosyl-L-methionine = a 5'-end (N(2),N(2),N(7)-trimethyl 5'-triphosphoguanosine)-ribonucleoside in snoRNA + S-adenosyl-L-homocysteine + H(+)</text>
        <dbReference type="Rhea" id="RHEA:78507"/>
        <dbReference type="Rhea" id="RHEA-COMP:19088"/>
        <dbReference type="Rhea" id="RHEA-COMP:19090"/>
        <dbReference type="ChEBI" id="CHEBI:15378"/>
        <dbReference type="ChEBI" id="CHEBI:57856"/>
        <dbReference type="ChEBI" id="CHEBI:59789"/>
        <dbReference type="ChEBI" id="CHEBI:167623"/>
        <dbReference type="ChEBI" id="CHEBI:172880"/>
    </reaction>
    <physiologicalReaction direction="left-to-right" evidence="3">
        <dbReference type="Rhea" id="RHEA:78508"/>
    </physiologicalReaction>
</comment>
<dbReference type="PANTHER" id="PTHR14741">
    <property type="entry name" value="S-ADENOSYLMETHIONINE-DEPENDENT METHYLTRANSFERASE RELATED"/>
    <property type="match status" value="1"/>
</dbReference>
<dbReference type="SUPFAM" id="SSF53335">
    <property type="entry name" value="S-adenosyl-L-methionine-dependent methyltransferases"/>
    <property type="match status" value="1"/>
</dbReference>
<protein>
    <recommendedName>
        <fullName evidence="1">Trimethylguanosine synthase</fullName>
    </recommendedName>
    <alternativeName>
        <fullName evidence="7">Cap-specific guanine-N(2) methyltransferase</fullName>
    </alternativeName>
</protein>
<evidence type="ECO:0000256" key="7">
    <source>
        <dbReference type="ARBA" id="ARBA00049790"/>
    </source>
</evidence>
<dbReference type="EMBL" id="QPFP01000001">
    <property type="protein sequence ID" value="TEB39893.1"/>
    <property type="molecule type" value="Genomic_DNA"/>
</dbReference>
<dbReference type="CDD" id="cd02440">
    <property type="entry name" value="AdoMet_MTases"/>
    <property type="match status" value="1"/>
</dbReference>
<evidence type="ECO:0000256" key="8">
    <source>
        <dbReference type="SAM" id="MobiDB-lite"/>
    </source>
</evidence>
<evidence type="ECO:0000256" key="3">
    <source>
        <dbReference type="ARBA" id="ARBA00047418"/>
    </source>
</evidence>
<organism evidence="9 10">
    <name type="scientific">Coprinellus micaceus</name>
    <name type="common">Glistening ink-cap mushroom</name>
    <name type="synonym">Coprinus micaceus</name>
    <dbReference type="NCBI Taxonomy" id="71717"/>
    <lineage>
        <taxon>Eukaryota</taxon>
        <taxon>Fungi</taxon>
        <taxon>Dikarya</taxon>
        <taxon>Basidiomycota</taxon>
        <taxon>Agaricomycotina</taxon>
        <taxon>Agaricomycetes</taxon>
        <taxon>Agaricomycetidae</taxon>
        <taxon>Agaricales</taxon>
        <taxon>Agaricineae</taxon>
        <taxon>Psathyrellaceae</taxon>
        <taxon>Coprinellus</taxon>
    </lineage>
</organism>
<dbReference type="Gene3D" id="3.40.50.150">
    <property type="entry name" value="Vaccinia Virus protein VP39"/>
    <property type="match status" value="1"/>
</dbReference>
<keyword evidence="9" id="KW-0489">Methyltransferase</keyword>
<feature type="compositionally biased region" description="Polar residues" evidence="8">
    <location>
        <begin position="30"/>
        <end position="47"/>
    </location>
</feature>
<evidence type="ECO:0000313" key="9">
    <source>
        <dbReference type="EMBL" id="TEB39893.1"/>
    </source>
</evidence>
<dbReference type="GO" id="GO:0071164">
    <property type="term" value="F:RNA cap trimethylguanosine synthase activity"/>
    <property type="evidence" value="ECO:0007669"/>
    <property type="project" value="TreeGrafter"/>
</dbReference>